<dbReference type="eggNOG" id="COG2026">
    <property type="taxonomic scope" value="Bacteria"/>
</dbReference>
<evidence type="ECO:0000313" key="2">
    <source>
        <dbReference type="Proteomes" id="UP000005141"/>
    </source>
</evidence>
<name>G1WAA6_9BACT</name>
<dbReference type="PATRIC" id="fig|702438.4.peg.773"/>
<proteinExistence type="predicted"/>
<keyword evidence="2" id="KW-1185">Reference proteome</keyword>
<dbReference type="EMBL" id="ADGI01000025">
    <property type="protein sequence ID" value="EGV33515.1"/>
    <property type="molecule type" value="Genomic_DNA"/>
</dbReference>
<comment type="caution">
    <text evidence="1">The sequence shown here is derived from an EMBL/GenBank/DDBJ whole genome shotgun (WGS) entry which is preliminary data.</text>
</comment>
<gene>
    <name evidence="1" type="ORF">HMPREF9431_00751</name>
</gene>
<evidence type="ECO:0008006" key="3">
    <source>
        <dbReference type="Google" id="ProtNLM"/>
    </source>
</evidence>
<dbReference type="HOGENOM" id="CLU_110687_2_1_10"/>
<protein>
    <recommendedName>
        <fullName evidence="3">Toxin-antitoxin system, toxin component, RelE family</fullName>
    </recommendedName>
</protein>
<reference evidence="1 2" key="1">
    <citation type="submission" date="2011-07" db="EMBL/GenBank/DDBJ databases">
        <title>The Genome Sequence of Prevotella oulorum F0390.</title>
        <authorList>
            <consortium name="The Broad Institute Genome Sequencing Platform"/>
            <consortium name="The Broad Institute Genome Sequencing Center for Infectious Disease"/>
            <person name="Earl A."/>
            <person name="Ward D."/>
            <person name="Feldgarden M."/>
            <person name="Gevers D."/>
            <person name="Izard J."/>
            <person name="Ganesan A."/>
            <person name="Baranova O.V."/>
            <person name="Blanton J.M."/>
            <person name="Tanner A.C."/>
            <person name="Dewhirst F.E."/>
            <person name="Young S.K."/>
            <person name="Zeng Q."/>
            <person name="Gargeya S."/>
            <person name="Fitzgerald M."/>
            <person name="Haas B."/>
            <person name="Abouelleil A."/>
            <person name="Alvarado L."/>
            <person name="Arachchi H.M."/>
            <person name="Berlin A."/>
            <person name="Brown A."/>
            <person name="Chapman S.B."/>
            <person name="Chen Z."/>
            <person name="Dunbar C."/>
            <person name="Freedman E."/>
            <person name="Gearin G."/>
            <person name="Gellesch M."/>
            <person name="Goldberg J."/>
            <person name="Griggs A."/>
            <person name="Gujja S."/>
            <person name="Heiman D."/>
            <person name="Howarth C."/>
            <person name="Larson L."/>
            <person name="Lui A."/>
            <person name="MacDonald P.J.P."/>
            <person name="Mehta T."/>
            <person name="Montmayeur A."/>
            <person name="Murphy C."/>
            <person name="Neiman D."/>
            <person name="Pearson M."/>
            <person name="Priest M."/>
            <person name="Roberts A."/>
            <person name="Saif S."/>
            <person name="Shea T."/>
            <person name="Shenoy N."/>
            <person name="Sisk P."/>
            <person name="Stolte C."/>
            <person name="Sykes S."/>
            <person name="Wortman J."/>
            <person name="Nusbaum C."/>
            <person name="Birren B."/>
        </authorList>
    </citation>
    <scope>NUCLEOTIDE SEQUENCE [LARGE SCALE GENOMIC DNA]</scope>
    <source>
        <strain evidence="1 2">F0390</strain>
    </source>
</reference>
<dbReference type="AlphaFoldDB" id="G1WAA6"/>
<accession>G1WAA6</accession>
<dbReference type="Proteomes" id="UP000005141">
    <property type="component" value="Unassembled WGS sequence"/>
</dbReference>
<organism evidence="1 2">
    <name type="scientific">Segatella oulorum F0390</name>
    <dbReference type="NCBI Taxonomy" id="702438"/>
    <lineage>
        <taxon>Bacteria</taxon>
        <taxon>Pseudomonadati</taxon>
        <taxon>Bacteroidota</taxon>
        <taxon>Bacteroidia</taxon>
        <taxon>Bacteroidales</taxon>
        <taxon>Prevotellaceae</taxon>
        <taxon>Segatella</taxon>
    </lineage>
</organism>
<evidence type="ECO:0000313" key="1">
    <source>
        <dbReference type="EMBL" id="EGV33515.1"/>
    </source>
</evidence>
<sequence length="84" mass="9417">MEKFRKSLEENPLQGTELIPGVRKIRMAIKSKSGGKSGGARVITYNVLATEQDGVVYLLEVYDKSEYSTVKENVLKDIIKNLDL</sequence>